<proteinExistence type="predicted"/>
<keyword evidence="3" id="KW-1185">Reference proteome</keyword>
<feature type="region of interest" description="Disordered" evidence="1">
    <location>
        <begin position="22"/>
        <end position="45"/>
    </location>
</feature>
<comment type="caution">
    <text evidence="2">The sequence shown here is derived from an EMBL/GenBank/DDBJ whole genome shotgun (WGS) entry which is preliminary data.</text>
</comment>
<evidence type="ECO:0000313" key="2">
    <source>
        <dbReference type="EMBL" id="KAJ7705822.1"/>
    </source>
</evidence>
<reference evidence="2" key="1">
    <citation type="submission" date="2023-03" db="EMBL/GenBank/DDBJ databases">
        <title>Massive genome expansion in bonnet fungi (Mycena s.s.) driven by repeated elements and novel gene families across ecological guilds.</title>
        <authorList>
            <consortium name="Lawrence Berkeley National Laboratory"/>
            <person name="Harder C.B."/>
            <person name="Miyauchi S."/>
            <person name="Viragh M."/>
            <person name="Kuo A."/>
            <person name="Thoen E."/>
            <person name="Andreopoulos B."/>
            <person name="Lu D."/>
            <person name="Skrede I."/>
            <person name="Drula E."/>
            <person name="Henrissat B."/>
            <person name="Morin E."/>
            <person name="Kohler A."/>
            <person name="Barry K."/>
            <person name="LaButti K."/>
            <person name="Morin E."/>
            <person name="Salamov A."/>
            <person name="Lipzen A."/>
            <person name="Mereny Z."/>
            <person name="Hegedus B."/>
            <person name="Baldrian P."/>
            <person name="Stursova M."/>
            <person name="Weitz H."/>
            <person name="Taylor A."/>
            <person name="Grigoriev I.V."/>
            <person name="Nagy L.G."/>
            <person name="Martin F."/>
            <person name="Kauserud H."/>
        </authorList>
    </citation>
    <scope>NUCLEOTIDE SEQUENCE</scope>
    <source>
        <strain evidence="2">CBHHK182m</strain>
    </source>
</reference>
<dbReference type="EMBL" id="JARKIB010000465">
    <property type="protein sequence ID" value="KAJ7705822.1"/>
    <property type="molecule type" value="Genomic_DNA"/>
</dbReference>
<dbReference type="Proteomes" id="UP001215598">
    <property type="component" value="Unassembled WGS sequence"/>
</dbReference>
<evidence type="ECO:0000256" key="1">
    <source>
        <dbReference type="SAM" id="MobiDB-lite"/>
    </source>
</evidence>
<evidence type="ECO:0000313" key="3">
    <source>
        <dbReference type="Proteomes" id="UP001215598"/>
    </source>
</evidence>
<gene>
    <name evidence="2" type="ORF">B0H16DRAFT_1482117</name>
</gene>
<accession>A0AAD7GUU4</accession>
<feature type="compositionally biased region" description="Basic and acidic residues" evidence="1">
    <location>
        <begin position="229"/>
        <end position="240"/>
    </location>
</feature>
<dbReference type="AlphaFoldDB" id="A0AAD7GUU4"/>
<sequence length="240" mass="26611">MVGFELLPVGYRICSALNLGPQNPTPTRITRHSDNPPRPSEGVLHPSLLPVRCPMPRVRPVESRIQYLPPTSFLPACTPHPNQFPYTNPRHRHRRAPINRSLADPRPHRPAAEQGSAKRWKIISEKAGGRARRVEAGRQAGRQEERTRADAHRAHAAERRKPEDEGHRIAPPRIPTPGKDESESGKTTRPGSRLGNFGIDSAGGTISRPHVVGHGVRRRTRKDLTGGGRRREGGTRSDAQ</sequence>
<feature type="region of interest" description="Disordered" evidence="1">
    <location>
        <begin position="98"/>
        <end position="240"/>
    </location>
</feature>
<feature type="compositionally biased region" description="Basic and acidic residues" evidence="1">
    <location>
        <begin position="122"/>
        <end position="168"/>
    </location>
</feature>
<name>A0AAD7GUU4_9AGAR</name>
<organism evidence="2 3">
    <name type="scientific">Mycena metata</name>
    <dbReference type="NCBI Taxonomy" id="1033252"/>
    <lineage>
        <taxon>Eukaryota</taxon>
        <taxon>Fungi</taxon>
        <taxon>Dikarya</taxon>
        <taxon>Basidiomycota</taxon>
        <taxon>Agaricomycotina</taxon>
        <taxon>Agaricomycetes</taxon>
        <taxon>Agaricomycetidae</taxon>
        <taxon>Agaricales</taxon>
        <taxon>Marasmiineae</taxon>
        <taxon>Mycenaceae</taxon>
        <taxon>Mycena</taxon>
    </lineage>
</organism>
<protein>
    <submittedName>
        <fullName evidence="2">Uncharacterized protein</fullName>
    </submittedName>
</protein>